<protein>
    <submittedName>
        <fullName evidence="1">Histidine acid phosphatase</fullName>
    </submittedName>
</protein>
<organism evidence="1">
    <name type="scientific">Prevotella sp. CAG:617</name>
    <dbReference type="NCBI Taxonomy" id="1262933"/>
    <lineage>
        <taxon>Bacteria</taxon>
        <taxon>Pseudomonadati</taxon>
        <taxon>Bacteroidota</taxon>
        <taxon>Bacteroidia</taxon>
        <taxon>Bacteroidales</taxon>
        <taxon>Prevotellaceae</taxon>
        <taxon>Prevotella</taxon>
    </lineage>
</organism>
<reference evidence="1" key="1">
    <citation type="submission" date="2012-11" db="EMBL/GenBank/DDBJ databases">
        <title>Dependencies among metagenomic species, viruses, plasmids and units of genetic variation.</title>
        <authorList>
            <person name="Nielsen H.B."/>
            <person name="Almeida M."/>
            <person name="Juncker A.S."/>
            <person name="Rasmussen S."/>
            <person name="Li J."/>
            <person name="Sunagawa S."/>
            <person name="Plichta D."/>
            <person name="Gautier L."/>
            <person name="Le Chatelier E."/>
            <person name="Peletier E."/>
            <person name="Bonde I."/>
            <person name="Nielsen T."/>
            <person name="Manichanh C."/>
            <person name="Arumugam M."/>
            <person name="Batto J."/>
            <person name="Santos M.B.Q.D."/>
            <person name="Blom N."/>
            <person name="Borruel N."/>
            <person name="Burgdorf K.S."/>
            <person name="Boumezbeur F."/>
            <person name="Casellas F."/>
            <person name="Dore J."/>
            <person name="Guarner F."/>
            <person name="Hansen T."/>
            <person name="Hildebrand F."/>
            <person name="Kaas R.S."/>
            <person name="Kennedy S."/>
            <person name="Kristiansen K."/>
            <person name="Kultima J.R."/>
            <person name="Leonard P."/>
            <person name="Levenez F."/>
            <person name="Lund O."/>
            <person name="Moumen B."/>
            <person name="Le Paslier D."/>
            <person name="Pons N."/>
            <person name="Pedersen O."/>
            <person name="Prifti E."/>
            <person name="Qin J."/>
            <person name="Raes J."/>
            <person name="Tap J."/>
            <person name="Tims S."/>
            <person name="Ussery D.W."/>
            <person name="Yamada T."/>
            <person name="MetaHit consortium"/>
            <person name="Renault P."/>
            <person name="Sicheritz-Ponten T."/>
            <person name="Bork P."/>
            <person name="Wang J."/>
            <person name="Brunak S."/>
            <person name="Ehrlich S.D."/>
        </authorList>
    </citation>
    <scope>NUCLEOTIDE SEQUENCE</scope>
</reference>
<proteinExistence type="evidence at protein level"/>
<dbReference type="PDB" id="7R5Y">
    <property type="method" value="X-ray"/>
    <property type="resolution" value="1.97 A"/>
    <property type="chains" value="A/B/C/D/E/F=21-433"/>
</dbReference>
<evidence type="ECO:0000313" key="1">
    <source>
        <dbReference type="EMBL" id="CDF22228.1"/>
    </source>
</evidence>
<reference evidence="2" key="2">
    <citation type="submission" date="2022-02" db="PDB data bank">
        <title>Crystal Structure of Prevotella sp. CAG:617 Multiple Inositol Polyphosphate Phosphatase, complex with myo-inositol hexakissulfate.</title>
        <authorList>
            <person name="Acquistapace I.M."/>
            <person name="Brearley C.A."/>
            <person name="Hemmings A.M."/>
        </authorList>
    </citation>
    <scope>X-RAY CRYSTALLOGRAPHY (1.97 ANGSTROMS) OF 21-433</scope>
</reference>
<accession>A0ACD6B9J0</accession>
<evidence type="ECO:0007829" key="2">
    <source>
        <dbReference type="PDB" id="7R5Y"/>
    </source>
</evidence>
<gene>
    <name evidence="1" type="ORF">BN736_00172</name>
</gene>
<keyword evidence="2" id="KW-0002">3D-structure</keyword>
<accession>R7PD89</accession>
<comment type="caution">
    <text evidence="1">The sequence shown here is derived from an EMBL/GenBank/DDBJ whole genome shotgun (WGS) entry which is preliminary data.</text>
</comment>
<name>A0ACD6B9J0_9BACT</name>
<dbReference type="EMBL" id="CBKM010000119">
    <property type="protein sequence ID" value="CDF22228.1"/>
    <property type="molecule type" value="Genomic_DNA"/>
</dbReference>
<sequence length="433" mass="49567">MRKVFLGVLLWLEMATLVFSQTARDEIIQDPALAAGKYYAYEAPVSDKVSKAPAGYEPFYISAFARHGSRYLTDEEKYAEPVSVLRKADREGYLTTDGKKALQVMERLWKEAENRYGELTAKGAAQHQGLVERMYKHYPQVFVKGAHVDARSTYKTRAFLSMAAACVRLAQLNSGLLITQDASAHDAYYIKYKNKTFEQQHLAQSDSVYRIADSVYVHPARLMKQLFTRNVSAEELGVSPVVLMGELFELDGISQSSYGQEGLSFLFTDDERYDMWQRNNFEWYYEKGASPLSDCCMYHLERNLLENFIMTADTAIASPYRCVTLRYGHDTNLAPLAALMGMNRLQTETTDWQQIADTYRTYRIIPMCGNIQLIFYRRKGSSDILVKPLLNEREVTLPVETDCAPFYHWADVRAYWQKVADSIVLPDSGMQHD</sequence>